<dbReference type="EMBL" id="JABJVM010000003">
    <property type="protein sequence ID" value="MBA3925575.1"/>
    <property type="molecule type" value="Genomic_DNA"/>
</dbReference>
<protein>
    <submittedName>
        <fullName evidence="1">Uncharacterized protein</fullName>
    </submittedName>
</protein>
<name>A0A7W1YFC8_9LIST</name>
<sequence>MSQRKVKFYAYSLKTPMLDGDGFEDFIFYKKMISEFFLRLASRPKKEKVINIETTSKKEHIELGEVWQEEERFLNGYFITYTYGDVDEYADKDSGEIEFVTTPNQGKLNKVYFNIDLNTGLFLVQKDNEKVFKKDTVPSYFAEKRQIIDDVVDNFNAGQSKYTITAQTRTILMTDVLFPDFLEEIKNFERINMIYVYHDLNSGNVDNRIVKLEKSANDRGLNDFNELTLMYKNTNSGKGVSGAIEYITSIDDELDIGVEGKLWGELKTIKKSLDRGKRAFRRDIEFNNSGIMSFSQLLESMEEVSRKEGLIDDLNEVGQNYLEKYN</sequence>
<dbReference type="RefSeq" id="WP_181675797.1">
    <property type="nucleotide sequence ID" value="NZ_JABJVM010000003.1"/>
</dbReference>
<evidence type="ECO:0000313" key="1">
    <source>
        <dbReference type="EMBL" id="MBA3925575.1"/>
    </source>
</evidence>
<organism evidence="1 2">
    <name type="scientific">Listeria rustica</name>
    <dbReference type="NCBI Taxonomy" id="2713503"/>
    <lineage>
        <taxon>Bacteria</taxon>
        <taxon>Bacillati</taxon>
        <taxon>Bacillota</taxon>
        <taxon>Bacilli</taxon>
        <taxon>Bacillales</taxon>
        <taxon>Listeriaceae</taxon>
        <taxon>Listeria</taxon>
    </lineage>
</organism>
<gene>
    <name evidence="1" type="ORF">HPK16_04390</name>
</gene>
<accession>A0A7W1YFC8</accession>
<reference evidence="1 2" key="1">
    <citation type="submission" date="2020-05" db="EMBL/GenBank/DDBJ databases">
        <authorList>
            <person name="Carlin C.R."/>
        </authorList>
    </citation>
    <scope>NUCLEOTIDE SEQUENCE [LARGE SCALE GENOMIC DNA]</scope>
    <source>
        <strain evidence="1 2">FSL W9-0585</strain>
    </source>
</reference>
<proteinExistence type="predicted"/>
<keyword evidence="2" id="KW-1185">Reference proteome</keyword>
<dbReference type="Proteomes" id="UP000548787">
    <property type="component" value="Unassembled WGS sequence"/>
</dbReference>
<comment type="caution">
    <text evidence="1">The sequence shown here is derived from an EMBL/GenBank/DDBJ whole genome shotgun (WGS) entry which is preliminary data.</text>
</comment>
<reference evidence="1 2" key="2">
    <citation type="submission" date="2020-08" db="EMBL/GenBank/DDBJ databases">
        <title>Listeria ohnekaius sp. nov. and Listeria portnoyii sp. nov. isolated from non-agricultural and natural environments.</title>
        <authorList>
            <person name="Weller D."/>
            <person name="Belias A.M."/>
            <person name="Liao J."/>
            <person name="Guo S."/>
            <person name="Orsi R.H."/>
            <person name="Wiedmann M."/>
        </authorList>
    </citation>
    <scope>NUCLEOTIDE SEQUENCE [LARGE SCALE GENOMIC DNA]</scope>
    <source>
        <strain evidence="1 2">FSL W9-0585</strain>
    </source>
</reference>
<dbReference type="AlphaFoldDB" id="A0A7W1YFC8"/>
<evidence type="ECO:0000313" key="2">
    <source>
        <dbReference type="Proteomes" id="UP000548787"/>
    </source>
</evidence>